<accession>A0A1M5Z931</accession>
<dbReference type="InterPro" id="IPR028161">
    <property type="entry name" value="Met8-like"/>
</dbReference>
<dbReference type="AlphaFoldDB" id="A0A1M5Z931"/>
<dbReference type="SUPFAM" id="SSF51735">
    <property type="entry name" value="NAD(P)-binding Rossmann-fold domains"/>
    <property type="match status" value="1"/>
</dbReference>
<dbReference type="EC" id="1.3.1.76" evidence="2"/>
<comment type="pathway">
    <text evidence="1">Porphyrin-containing compound metabolism; siroheme biosynthesis; sirohydrochlorin from precorrin-2: step 1/1.</text>
</comment>
<proteinExistence type="predicted"/>
<evidence type="ECO:0000256" key="3">
    <source>
        <dbReference type="ARBA" id="ARBA00023002"/>
    </source>
</evidence>
<dbReference type="PANTHER" id="PTHR35330">
    <property type="entry name" value="SIROHEME BIOSYNTHESIS PROTEIN MET8"/>
    <property type="match status" value="1"/>
</dbReference>
<evidence type="ECO:0000313" key="7">
    <source>
        <dbReference type="Proteomes" id="UP000184241"/>
    </source>
</evidence>
<dbReference type="GO" id="GO:0019354">
    <property type="term" value="P:siroheme biosynthetic process"/>
    <property type="evidence" value="ECO:0007669"/>
    <property type="project" value="UniProtKB-UniPathway"/>
</dbReference>
<name>A0A1M5Z931_9CLOT</name>
<dbReference type="NCBIfam" id="NF004045">
    <property type="entry name" value="PRK05562.1"/>
    <property type="match status" value="1"/>
</dbReference>
<dbReference type="EMBL" id="FQXU01000008">
    <property type="protein sequence ID" value="SHI20735.1"/>
    <property type="molecule type" value="Genomic_DNA"/>
</dbReference>
<dbReference type="GO" id="GO:0043115">
    <property type="term" value="F:precorrin-2 dehydrogenase activity"/>
    <property type="evidence" value="ECO:0007669"/>
    <property type="project" value="UniProtKB-EC"/>
</dbReference>
<protein>
    <recommendedName>
        <fullName evidence="2">precorrin-2 dehydrogenase</fullName>
        <ecNumber evidence="2">1.3.1.76</ecNumber>
    </recommendedName>
</protein>
<sequence length="218" mass="25158">MSKDNREDIYELEFMFLSLIPKKIKVGIIGGGRAAAIKTASFLERGCNVEVLAKDFVDSFENFNEVELIVGSYQSDFIIDKHIIVIAIDDEKVVKEIISQCEEQAKIFINAGNYRHGNAAMSIQDSLGNINFALNTKGGNPKASLMIKEEIKNNLKEYDEFIGFINKLRSKAKEFNEYKQEIISFIATEDYKFMWEKRKEKECLLLFFKEELVHRLFN</sequence>
<keyword evidence="3" id="KW-0560">Oxidoreductase</keyword>
<organism evidence="6 7">
    <name type="scientific">Clostridium intestinale DSM 6191</name>
    <dbReference type="NCBI Taxonomy" id="1121320"/>
    <lineage>
        <taxon>Bacteria</taxon>
        <taxon>Bacillati</taxon>
        <taxon>Bacillota</taxon>
        <taxon>Clostridia</taxon>
        <taxon>Eubacteriales</taxon>
        <taxon>Clostridiaceae</taxon>
        <taxon>Clostridium</taxon>
    </lineage>
</organism>
<evidence type="ECO:0000256" key="5">
    <source>
        <dbReference type="ARBA" id="ARBA00023244"/>
    </source>
</evidence>
<dbReference type="Gene3D" id="3.40.50.720">
    <property type="entry name" value="NAD(P)-binding Rossmann-like Domain"/>
    <property type="match status" value="1"/>
</dbReference>
<keyword evidence="4" id="KW-0520">NAD</keyword>
<gene>
    <name evidence="6" type="ORF">SAMN02745941_02650</name>
</gene>
<evidence type="ECO:0000313" key="6">
    <source>
        <dbReference type="EMBL" id="SHI20735.1"/>
    </source>
</evidence>
<dbReference type="PANTHER" id="PTHR35330:SF1">
    <property type="entry name" value="SIROHEME BIOSYNTHESIS PROTEIN MET8"/>
    <property type="match status" value="1"/>
</dbReference>
<keyword evidence="5" id="KW-0627">Porphyrin biosynthesis</keyword>
<dbReference type="SUPFAM" id="SSF75615">
    <property type="entry name" value="Siroheme synthase middle domains-like"/>
    <property type="match status" value="1"/>
</dbReference>
<evidence type="ECO:0000256" key="1">
    <source>
        <dbReference type="ARBA" id="ARBA00005010"/>
    </source>
</evidence>
<dbReference type="RefSeq" id="WP_073020102.1">
    <property type="nucleotide sequence ID" value="NZ_FQXU01000008.1"/>
</dbReference>
<dbReference type="Proteomes" id="UP000184241">
    <property type="component" value="Unassembled WGS sequence"/>
</dbReference>
<dbReference type="InterPro" id="IPR036291">
    <property type="entry name" value="NAD(P)-bd_dom_sf"/>
</dbReference>
<dbReference type="GO" id="GO:0004325">
    <property type="term" value="F:ferrochelatase activity"/>
    <property type="evidence" value="ECO:0007669"/>
    <property type="project" value="InterPro"/>
</dbReference>
<evidence type="ECO:0000256" key="4">
    <source>
        <dbReference type="ARBA" id="ARBA00023027"/>
    </source>
</evidence>
<dbReference type="UniPathway" id="UPA00262">
    <property type="reaction ID" value="UER00222"/>
</dbReference>
<reference evidence="6 7" key="1">
    <citation type="submission" date="2016-11" db="EMBL/GenBank/DDBJ databases">
        <authorList>
            <person name="Jaros S."/>
            <person name="Januszkiewicz K."/>
            <person name="Wedrychowicz H."/>
        </authorList>
    </citation>
    <scope>NUCLEOTIDE SEQUENCE [LARGE SCALE GENOMIC DNA]</scope>
    <source>
        <strain evidence="6 7">DSM 6191</strain>
    </source>
</reference>
<evidence type="ECO:0000256" key="2">
    <source>
        <dbReference type="ARBA" id="ARBA00012400"/>
    </source>
</evidence>
<dbReference type="Pfam" id="PF13241">
    <property type="entry name" value="NAD_binding_7"/>
    <property type="match status" value="1"/>
</dbReference>